<evidence type="ECO:0000313" key="1">
    <source>
        <dbReference type="EMBL" id="CAE8658781.1"/>
    </source>
</evidence>
<gene>
    <name evidence="1" type="ORF">PGLA2088_LOCUS13562</name>
</gene>
<accession>A0A813IXX7</accession>
<feature type="non-terminal residue" evidence="1">
    <location>
        <position position="78"/>
    </location>
</feature>
<organism evidence="1 2">
    <name type="scientific">Polarella glacialis</name>
    <name type="common">Dinoflagellate</name>
    <dbReference type="NCBI Taxonomy" id="89957"/>
    <lineage>
        <taxon>Eukaryota</taxon>
        <taxon>Sar</taxon>
        <taxon>Alveolata</taxon>
        <taxon>Dinophyceae</taxon>
        <taxon>Suessiales</taxon>
        <taxon>Suessiaceae</taxon>
        <taxon>Polarella</taxon>
    </lineage>
</organism>
<dbReference type="AlphaFoldDB" id="A0A813IXX7"/>
<evidence type="ECO:0000313" key="2">
    <source>
        <dbReference type="Proteomes" id="UP000626109"/>
    </source>
</evidence>
<reference evidence="1" key="1">
    <citation type="submission" date="2021-02" db="EMBL/GenBank/DDBJ databases">
        <authorList>
            <person name="Dougan E. K."/>
            <person name="Rhodes N."/>
            <person name="Thang M."/>
            <person name="Chan C."/>
        </authorList>
    </citation>
    <scope>NUCLEOTIDE SEQUENCE</scope>
</reference>
<name>A0A813IXX7_POLGL</name>
<dbReference type="EMBL" id="CAJNNW010016256">
    <property type="protein sequence ID" value="CAE8658781.1"/>
    <property type="molecule type" value="Genomic_DNA"/>
</dbReference>
<protein>
    <submittedName>
        <fullName evidence="1">Uncharacterized protein</fullName>
    </submittedName>
</protein>
<sequence>LGSEWYLYCMQWRRRHEQDLLVDAATRELQGDLHITLHRLGVDRSALGHGWLPLDPLGHASRRQKAFGHFLHQLRTVA</sequence>
<proteinExistence type="predicted"/>
<dbReference type="Proteomes" id="UP000626109">
    <property type="component" value="Unassembled WGS sequence"/>
</dbReference>
<feature type="non-terminal residue" evidence="1">
    <location>
        <position position="1"/>
    </location>
</feature>
<comment type="caution">
    <text evidence="1">The sequence shown here is derived from an EMBL/GenBank/DDBJ whole genome shotgun (WGS) entry which is preliminary data.</text>
</comment>